<name>A0A212QKW3_9CHLR</name>
<evidence type="ECO:0000256" key="2">
    <source>
        <dbReference type="SAM" id="SignalP"/>
    </source>
</evidence>
<protein>
    <submittedName>
        <fullName evidence="3">Uncharacterized protein</fullName>
    </submittedName>
</protein>
<gene>
    <name evidence="3" type="ORF">SAMN02746019_00002750</name>
</gene>
<keyword evidence="2" id="KW-0732">Signal</keyword>
<feature type="chain" id="PRO_5011967774" evidence="2">
    <location>
        <begin position="18"/>
        <end position="219"/>
    </location>
</feature>
<reference evidence="4" key="1">
    <citation type="submission" date="2017-06" db="EMBL/GenBank/DDBJ databases">
        <authorList>
            <person name="Varghese N."/>
            <person name="Submissions S."/>
        </authorList>
    </citation>
    <scope>NUCLEOTIDE SEQUENCE [LARGE SCALE GENOMIC DNA]</scope>
    <source>
        <strain evidence="4">JAD2</strain>
    </source>
</reference>
<sequence>MSRFQIGGWALILGALAACQASPLTPGTAPTPSPTAAPTSTPSPTATMTPTLSPTATSTPTPLPTATKTPTPPAPMSAPSGSSGGEAPPLPTIPGCDLAAGFGLVEGPTLGIYAVTFGVQSVGGTDCPAPTTLSLSVPSGAMSFTGASPAYEYNGSAGWSCSGTTCVAAADIPASPPGFYAAGFQTGATLSSGSAQLCVVVSNSADGNPANDTFCQTLP</sequence>
<organism evidence="3 4">
    <name type="scientific">Thermoflexus hugenholtzii JAD2</name>
    <dbReference type="NCBI Taxonomy" id="877466"/>
    <lineage>
        <taxon>Bacteria</taxon>
        <taxon>Bacillati</taxon>
        <taxon>Chloroflexota</taxon>
        <taxon>Thermoflexia</taxon>
        <taxon>Thermoflexales</taxon>
        <taxon>Thermoflexaceae</taxon>
        <taxon>Thermoflexus</taxon>
    </lineage>
</organism>
<feature type="compositionally biased region" description="Low complexity" evidence="1">
    <location>
        <begin position="77"/>
        <end position="87"/>
    </location>
</feature>
<dbReference type="RefSeq" id="WP_088570289.1">
    <property type="nucleotide sequence ID" value="NZ_FYEK01000008.1"/>
</dbReference>
<dbReference type="EMBL" id="FYEK01000008">
    <property type="protein sequence ID" value="SNB59946.1"/>
    <property type="molecule type" value="Genomic_DNA"/>
</dbReference>
<dbReference type="InParanoid" id="A0A212QKW3"/>
<keyword evidence="4" id="KW-1185">Reference proteome</keyword>
<dbReference type="AlphaFoldDB" id="A0A212QKW3"/>
<dbReference type="Proteomes" id="UP000197025">
    <property type="component" value="Unassembled WGS sequence"/>
</dbReference>
<evidence type="ECO:0000256" key="1">
    <source>
        <dbReference type="SAM" id="MobiDB-lite"/>
    </source>
</evidence>
<feature type="region of interest" description="Disordered" evidence="1">
    <location>
        <begin position="25"/>
        <end position="92"/>
    </location>
</feature>
<feature type="compositionally biased region" description="Low complexity" evidence="1">
    <location>
        <begin position="36"/>
        <end position="69"/>
    </location>
</feature>
<accession>A0A212QKW3</accession>
<proteinExistence type="predicted"/>
<evidence type="ECO:0000313" key="4">
    <source>
        <dbReference type="Proteomes" id="UP000197025"/>
    </source>
</evidence>
<feature type="signal peptide" evidence="2">
    <location>
        <begin position="1"/>
        <end position="17"/>
    </location>
</feature>
<evidence type="ECO:0000313" key="3">
    <source>
        <dbReference type="EMBL" id="SNB59946.1"/>
    </source>
</evidence>
<dbReference type="PROSITE" id="PS51257">
    <property type="entry name" value="PROKAR_LIPOPROTEIN"/>
    <property type="match status" value="1"/>
</dbReference>